<dbReference type="InterPro" id="IPR017853">
    <property type="entry name" value="GH"/>
</dbReference>
<dbReference type="InterPro" id="IPR011583">
    <property type="entry name" value="Chitinase_II/V-like_cat"/>
</dbReference>
<dbReference type="InterPro" id="IPR001119">
    <property type="entry name" value="SLH_dom"/>
</dbReference>
<protein>
    <submittedName>
        <fullName evidence="4">Glycoside hydrolase</fullName>
    </submittedName>
</protein>
<dbReference type="Gene3D" id="3.20.20.80">
    <property type="entry name" value="Glycosidases"/>
    <property type="match status" value="1"/>
</dbReference>
<dbReference type="GO" id="GO:0016787">
    <property type="term" value="F:hydrolase activity"/>
    <property type="evidence" value="ECO:0007669"/>
    <property type="project" value="UniProtKB-KW"/>
</dbReference>
<dbReference type="InterPro" id="IPR001223">
    <property type="entry name" value="Glyco_hydro18_cat"/>
</dbReference>
<proteinExistence type="predicted"/>
<dbReference type="InterPro" id="IPR029070">
    <property type="entry name" value="Chitinase_insertion_sf"/>
</dbReference>
<dbReference type="KEGG" id="plyc:GXP70_16610"/>
<dbReference type="EMBL" id="CP048209">
    <property type="protein sequence ID" value="QHT61423.1"/>
    <property type="molecule type" value="Genomic_DNA"/>
</dbReference>
<dbReference type="GO" id="GO:0008061">
    <property type="term" value="F:chitin binding"/>
    <property type="evidence" value="ECO:0007669"/>
    <property type="project" value="InterPro"/>
</dbReference>
<dbReference type="PANTHER" id="PTHR46066">
    <property type="entry name" value="CHITINASE DOMAIN-CONTAINING PROTEIN 1 FAMILY MEMBER"/>
    <property type="match status" value="1"/>
</dbReference>
<evidence type="ECO:0000313" key="4">
    <source>
        <dbReference type="EMBL" id="QHT61423.1"/>
    </source>
</evidence>
<dbReference type="SMART" id="SM00636">
    <property type="entry name" value="Glyco_18"/>
    <property type="match status" value="1"/>
</dbReference>
<accession>A0A6C0G0P1</accession>
<name>A0A6C0G0P1_9BACL</name>
<evidence type="ECO:0000259" key="2">
    <source>
        <dbReference type="PROSITE" id="PS51272"/>
    </source>
</evidence>
<dbReference type="GO" id="GO:0005975">
    <property type="term" value="P:carbohydrate metabolic process"/>
    <property type="evidence" value="ECO:0007669"/>
    <property type="project" value="InterPro"/>
</dbReference>
<dbReference type="Gene3D" id="3.10.50.10">
    <property type="match status" value="1"/>
</dbReference>
<dbReference type="SUPFAM" id="SSF51445">
    <property type="entry name" value="(Trans)glycosidases"/>
    <property type="match status" value="1"/>
</dbReference>
<feature type="signal peptide" evidence="1">
    <location>
        <begin position="1"/>
        <end position="31"/>
    </location>
</feature>
<dbReference type="PROSITE" id="PS51272">
    <property type="entry name" value="SLH"/>
    <property type="match status" value="3"/>
</dbReference>
<evidence type="ECO:0000313" key="5">
    <source>
        <dbReference type="Proteomes" id="UP000476064"/>
    </source>
</evidence>
<sequence length="544" mass="60057">MLRLLSIRQTIVVGLLAVMMASLPLPFPATAAAASSVLPYDDIRSNYATESIVNMTKLNIITGMGDRRFEPDTAVTRAQFITMLDRLLGIAPVTSAIAAFSDVAPAAWYYEWVMPAIQLNIVQGMTAASFEPNRPVSRQEAAVMIARALKQSLSASTAIPTGLYMDQEQVGTWAAAAVMRLTEIGLMGGDQGRFRPQASMTRQEAAVMLNRIWTYPGWKAKLQAPPPSSIQLGWQYGQTTAQFEKQVAQSSVNTVSPRWFFLGQSGALEDQTDASLLLWARQQGKRVWAMVGNHSSQEATHAMLSDAGKRQAFILQLAERVRKNGIDGLNIDFENMMPEDRSAFTAFITALHQQLKTVPAVLSVNVSPDFGTDWTDVFDYHALSVNADYIVLMGYDEHWDGDPEPGSVSSLPWLRTGIDRLLGEAAAGKIILALPLYSREWTRGKDGSYTSEEISLLAQNRAILANKAVTAWDDTLGQYVSAYIDSLLQRRIWLEDGRSLTRKTEFVHTYSLAGSAYWYIGGESTDVWASISNANKYDAYDFTS</sequence>
<keyword evidence="5" id="KW-1185">Reference proteome</keyword>
<dbReference type="AlphaFoldDB" id="A0A6C0G0P1"/>
<dbReference type="PROSITE" id="PS51910">
    <property type="entry name" value="GH18_2"/>
    <property type="match status" value="1"/>
</dbReference>
<feature type="domain" description="SLH" evidence="2">
    <location>
        <begin position="96"/>
        <end position="159"/>
    </location>
</feature>
<feature type="domain" description="SLH" evidence="2">
    <location>
        <begin position="35"/>
        <end position="95"/>
    </location>
</feature>
<evidence type="ECO:0000259" key="3">
    <source>
        <dbReference type="PROSITE" id="PS51910"/>
    </source>
</evidence>
<feature type="chain" id="PRO_5038755224" evidence="1">
    <location>
        <begin position="32"/>
        <end position="544"/>
    </location>
</feature>
<reference evidence="4 5" key="1">
    <citation type="submission" date="2020-01" db="EMBL/GenBank/DDBJ databases">
        <title>Paenibacillus sp. nov., isolated from tomato rhizosphere.</title>
        <authorList>
            <person name="Weon H.-Y."/>
            <person name="Lee S.A."/>
        </authorList>
    </citation>
    <scope>NUCLEOTIDE SEQUENCE [LARGE SCALE GENOMIC DNA]</scope>
    <source>
        <strain evidence="4 5">12200R-189</strain>
    </source>
</reference>
<evidence type="ECO:0000256" key="1">
    <source>
        <dbReference type="SAM" id="SignalP"/>
    </source>
</evidence>
<keyword evidence="1" id="KW-0732">Signal</keyword>
<dbReference type="PANTHER" id="PTHR46066:SF2">
    <property type="entry name" value="CHITINASE DOMAIN-CONTAINING PROTEIN 1"/>
    <property type="match status" value="1"/>
</dbReference>
<dbReference type="Proteomes" id="UP000476064">
    <property type="component" value="Chromosome"/>
</dbReference>
<dbReference type="Pfam" id="PF00704">
    <property type="entry name" value="Glyco_hydro_18"/>
    <property type="match status" value="1"/>
</dbReference>
<organism evidence="4 5">
    <name type="scientific">Paenibacillus lycopersici</name>
    <dbReference type="NCBI Taxonomy" id="2704462"/>
    <lineage>
        <taxon>Bacteria</taxon>
        <taxon>Bacillati</taxon>
        <taxon>Bacillota</taxon>
        <taxon>Bacilli</taxon>
        <taxon>Bacillales</taxon>
        <taxon>Paenibacillaceae</taxon>
        <taxon>Paenibacillus</taxon>
    </lineage>
</organism>
<gene>
    <name evidence="4" type="ORF">GXP70_16610</name>
</gene>
<feature type="domain" description="GH18" evidence="3">
    <location>
        <begin position="209"/>
        <end position="538"/>
    </location>
</feature>
<dbReference type="Pfam" id="PF00395">
    <property type="entry name" value="SLH"/>
    <property type="match status" value="3"/>
</dbReference>
<keyword evidence="4" id="KW-0378">Hydrolase</keyword>
<dbReference type="RefSeq" id="WP_162357862.1">
    <property type="nucleotide sequence ID" value="NZ_CP048209.1"/>
</dbReference>
<feature type="domain" description="SLH" evidence="2">
    <location>
        <begin position="161"/>
        <end position="223"/>
    </location>
</feature>